<keyword evidence="2" id="KW-1185">Reference proteome</keyword>
<evidence type="ECO:0000313" key="1">
    <source>
        <dbReference type="EMBL" id="EEX70000.1"/>
    </source>
</evidence>
<dbReference type="RefSeq" id="WP_005838996.1">
    <property type="nucleotide sequence ID" value="NZ_GG697141.2"/>
</dbReference>
<reference evidence="1" key="1">
    <citation type="submission" date="2009-09" db="EMBL/GenBank/DDBJ databases">
        <authorList>
            <person name="Weinstock G."/>
            <person name="Sodergren E."/>
            <person name="Clifton S."/>
            <person name="Fulton L."/>
            <person name="Fulton B."/>
            <person name="Courtney L."/>
            <person name="Fronick C."/>
            <person name="Harrison M."/>
            <person name="Strong C."/>
            <person name="Farmer C."/>
            <person name="Delahaunty K."/>
            <person name="Markovic C."/>
            <person name="Hall O."/>
            <person name="Minx P."/>
            <person name="Tomlinson C."/>
            <person name="Mitreva M."/>
            <person name="Nelson J."/>
            <person name="Hou S."/>
            <person name="Wollam A."/>
            <person name="Pepin K.H."/>
            <person name="Johnson M."/>
            <person name="Bhonagiri V."/>
            <person name="Nash W.E."/>
            <person name="Warren W."/>
            <person name="Chinwalla A."/>
            <person name="Mardis E.R."/>
            <person name="Wilson R.K."/>
        </authorList>
    </citation>
    <scope>NUCLEOTIDE SEQUENCE [LARGE SCALE GENOMIC DNA]</scope>
    <source>
        <strain evidence="1">DSM 20544</strain>
    </source>
</reference>
<dbReference type="GeneID" id="93482593"/>
<proteinExistence type="predicted"/>
<evidence type="ECO:0000313" key="2">
    <source>
        <dbReference type="Proteomes" id="UP000003671"/>
    </source>
</evidence>
<dbReference type="Proteomes" id="UP000003671">
    <property type="component" value="Unassembled WGS sequence"/>
</dbReference>
<dbReference type="HOGENOM" id="CLU_2991741_0_0_9"/>
<name>C9KJD4_9FIRM</name>
<organism evidence="1 2">
    <name type="scientific">Mitsuokella multacida DSM 20544</name>
    <dbReference type="NCBI Taxonomy" id="500635"/>
    <lineage>
        <taxon>Bacteria</taxon>
        <taxon>Bacillati</taxon>
        <taxon>Bacillota</taxon>
        <taxon>Negativicutes</taxon>
        <taxon>Selenomonadales</taxon>
        <taxon>Selenomonadaceae</taxon>
        <taxon>Mitsuokella</taxon>
    </lineage>
</organism>
<dbReference type="STRING" id="500635.MITSMUL_03131"/>
<comment type="caution">
    <text evidence="1">The sequence shown here is derived from an EMBL/GenBank/DDBJ whole genome shotgun (WGS) entry which is preliminary data.</text>
</comment>
<gene>
    <name evidence="1" type="ORF">MITSMUL_03131</name>
</gene>
<dbReference type="EMBL" id="ABWK02000001">
    <property type="protein sequence ID" value="EEX70000.1"/>
    <property type="molecule type" value="Genomic_DNA"/>
</dbReference>
<dbReference type="AlphaFoldDB" id="C9KJD4"/>
<protein>
    <submittedName>
        <fullName evidence="1">Uncharacterized protein</fullName>
    </submittedName>
</protein>
<accession>C9KJD4</accession>
<sequence length="57" mass="6589">MIYITIHDDSIEGALKDMTVRVDDNGNPAEVSHKVQEKANELFTDWNNKRMEVEPDE</sequence>